<dbReference type="PANTHER" id="PTHR22726">
    <property type="entry name" value="METALLOENDOPEPTIDASE OMA1"/>
    <property type="match status" value="1"/>
</dbReference>
<evidence type="ECO:0000259" key="9">
    <source>
        <dbReference type="Pfam" id="PF01435"/>
    </source>
</evidence>
<keyword evidence="11" id="KW-1185">Reference proteome</keyword>
<dbReference type="Gene3D" id="3.30.2010.10">
    <property type="entry name" value="Metalloproteases ('zincins'), catalytic domain"/>
    <property type="match status" value="1"/>
</dbReference>
<evidence type="ECO:0000313" key="11">
    <source>
        <dbReference type="Proteomes" id="UP000789570"/>
    </source>
</evidence>
<evidence type="ECO:0000313" key="10">
    <source>
        <dbReference type="EMBL" id="CAG8440225.1"/>
    </source>
</evidence>
<keyword evidence="5 6" id="KW-0482">Metalloprotease</keyword>
<dbReference type="GO" id="GO:0004222">
    <property type="term" value="F:metalloendopeptidase activity"/>
    <property type="evidence" value="ECO:0007669"/>
    <property type="project" value="InterPro"/>
</dbReference>
<evidence type="ECO:0000256" key="7">
    <source>
        <dbReference type="SAM" id="MobiDB-lite"/>
    </source>
</evidence>
<evidence type="ECO:0000256" key="6">
    <source>
        <dbReference type="RuleBase" id="RU003983"/>
    </source>
</evidence>
<evidence type="ECO:0000256" key="1">
    <source>
        <dbReference type="ARBA" id="ARBA00022670"/>
    </source>
</evidence>
<dbReference type="GO" id="GO:0046872">
    <property type="term" value="F:metal ion binding"/>
    <property type="evidence" value="ECO:0007669"/>
    <property type="project" value="UniProtKB-KW"/>
</dbReference>
<feature type="region of interest" description="Disordered" evidence="7">
    <location>
        <begin position="343"/>
        <end position="369"/>
    </location>
</feature>
<dbReference type="Pfam" id="PF01435">
    <property type="entry name" value="Peptidase_M48"/>
    <property type="match status" value="1"/>
</dbReference>
<protein>
    <submittedName>
        <fullName evidence="10">6315_t:CDS:1</fullName>
    </submittedName>
</protein>
<evidence type="ECO:0000256" key="3">
    <source>
        <dbReference type="ARBA" id="ARBA00022801"/>
    </source>
</evidence>
<dbReference type="AlphaFoldDB" id="A0A9N8YL32"/>
<proteinExistence type="inferred from homology"/>
<feature type="compositionally biased region" description="Basic and acidic residues" evidence="7">
    <location>
        <begin position="343"/>
        <end position="360"/>
    </location>
</feature>
<keyword evidence="8" id="KW-0472">Membrane</keyword>
<feature type="transmembrane region" description="Helical" evidence="8">
    <location>
        <begin position="112"/>
        <end position="132"/>
    </location>
</feature>
<keyword evidence="8" id="KW-0812">Transmembrane</keyword>
<gene>
    <name evidence="10" type="ORF">FCALED_LOCUS469</name>
</gene>
<name>A0A9N8YL32_9GLOM</name>
<dbReference type="OrthoDB" id="7464992at2759"/>
<evidence type="ECO:0000256" key="4">
    <source>
        <dbReference type="ARBA" id="ARBA00022833"/>
    </source>
</evidence>
<comment type="cofactor">
    <cofactor evidence="6">
        <name>Zn(2+)</name>
        <dbReference type="ChEBI" id="CHEBI:29105"/>
    </cofactor>
    <text evidence="6">Binds 1 zinc ion per subunit.</text>
</comment>
<keyword evidence="8" id="KW-1133">Transmembrane helix</keyword>
<dbReference type="EMBL" id="CAJVPQ010000046">
    <property type="protein sequence ID" value="CAG8440225.1"/>
    <property type="molecule type" value="Genomic_DNA"/>
</dbReference>
<dbReference type="GO" id="GO:0006515">
    <property type="term" value="P:protein quality control for misfolded or incompletely synthesized proteins"/>
    <property type="evidence" value="ECO:0007669"/>
    <property type="project" value="TreeGrafter"/>
</dbReference>
<dbReference type="InterPro" id="IPR051156">
    <property type="entry name" value="Mito/Outer_Membr_Metalloprot"/>
</dbReference>
<keyword evidence="4 6" id="KW-0862">Zinc</keyword>
<evidence type="ECO:0000256" key="5">
    <source>
        <dbReference type="ARBA" id="ARBA00023049"/>
    </source>
</evidence>
<organism evidence="10 11">
    <name type="scientific">Funneliformis caledonium</name>
    <dbReference type="NCBI Taxonomy" id="1117310"/>
    <lineage>
        <taxon>Eukaryota</taxon>
        <taxon>Fungi</taxon>
        <taxon>Fungi incertae sedis</taxon>
        <taxon>Mucoromycota</taxon>
        <taxon>Glomeromycotina</taxon>
        <taxon>Glomeromycetes</taxon>
        <taxon>Glomerales</taxon>
        <taxon>Glomeraceae</taxon>
        <taxon>Funneliformis</taxon>
    </lineage>
</organism>
<comment type="caution">
    <text evidence="10">The sequence shown here is derived from an EMBL/GenBank/DDBJ whole genome shotgun (WGS) entry which is preliminary data.</text>
</comment>
<feature type="domain" description="Peptidase M48" evidence="9">
    <location>
        <begin position="200"/>
        <end position="383"/>
    </location>
</feature>
<evidence type="ECO:0000256" key="8">
    <source>
        <dbReference type="SAM" id="Phobius"/>
    </source>
</evidence>
<reference evidence="10" key="1">
    <citation type="submission" date="2021-06" db="EMBL/GenBank/DDBJ databases">
        <authorList>
            <person name="Kallberg Y."/>
            <person name="Tangrot J."/>
            <person name="Rosling A."/>
        </authorList>
    </citation>
    <scope>NUCLEOTIDE SEQUENCE</scope>
    <source>
        <strain evidence="10">UK204</strain>
    </source>
</reference>
<dbReference type="PANTHER" id="PTHR22726:SF18">
    <property type="entry name" value="PEPTIDASE M48 DOMAIN-CONTAINING PROTEIN"/>
    <property type="match status" value="1"/>
</dbReference>
<dbReference type="GO" id="GO:0005743">
    <property type="term" value="C:mitochondrial inner membrane"/>
    <property type="evidence" value="ECO:0007669"/>
    <property type="project" value="TreeGrafter"/>
</dbReference>
<accession>A0A9N8YL32</accession>
<dbReference type="GO" id="GO:0034982">
    <property type="term" value="P:mitochondrial protein processing"/>
    <property type="evidence" value="ECO:0007669"/>
    <property type="project" value="TreeGrafter"/>
</dbReference>
<keyword evidence="3 6" id="KW-0378">Hydrolase</keyword>
<keyword evidence="1 6" id="KW-0645">Protease</keyword>
<feature type="transmembrane region" description="Helical" evidence="8">
    <location>
        <begin position="71"/>
        <end position="92"/>
    </location>
</feature>
<keyword evidence="2" id="KW-0479">Metal-binding</keyword>
<sequence>MLSISARSVISKNLFSKNLFGKNVLLHKSIQRNYNPFITNNNNTLYARSKINCYNLNNLNSKTSFHSSSQAAIIPVLPTILFSAPLCVPYFLALRLAASKTLSPPICTKLSYLFGSALLAVPTMFLFTSDTAPNTFRKRHMLLWPWEDQKLIRKANECVENVLTSEEIVSVNDVRYKLIEHIMNRLWENNNDLIQKDDVKKPTFYLIKNDELLDGVSYPCSTITLTTCWLRLVDYDEDLLAVVLSHEIAHIIQNHASEFYGLSFTLKALTQLREFLNTIISIIPGMNRESNLSRPSVYLQKHSQLLEQEADLLGQVIMANAGYDPAKAIELWELMCNISSPKVPDDSHDDDGHGVRHSSENFEENPSFKYHPTREQRVKYLTENLISVQKIYDEKTKSIASKNKEFERDLGLRRLELTVSAIFGKR</sequence>
<dbReference type="InterPro" id="IPR001915">
    <property type="entry name" value="Peptidase_M48"/>
</dbReference>
<evidence type="ECO:0000256" key="2">
    <source>
        <dbReference type="ARBA" id="ARBA00022723"/>
    </source>
</evidence>
<comment type="similarity">
    <text evidence="6">Belongs to the peptidase M48 family.</text>
</comment>
<dbReference type="Proteomes" id="UP000789570">
    <property type="component" value="Unassembled WGS sequence"/>
</dbReference>